<dbReference type="AlphaFoldDB" id="A0AAJ1JUB6"/>
<dbReference type="GO" id="GO:0005886">
    <property type="term" value="C:plasma membrane"/>
    <property type="evidence" value="ECO:0007669"/>
    <property type="project" value="UniProtKB-SubCell"/>
</dbReference>
<dbReference type="CDD" id="cd06225">
    <property type="entry name" value="HAMP"/>
    <property type="match status" value="1"/>
</dbReference>
<dbReference type="GO" id="GO:0006935">
    <property type="term" value="P:chemotaxis"/>
    <property type="evidence" value="ECO:0007669"/>
    <property type="project" value="UniProtKB-KW"/>
</dbReference>
<sequence>MRLLKNFTIRIVMLAILGLFCLLWSGVGLFSLHSLSKISEGNDIDRHLVHQMTVLSQGNDQYFRFVTRLSRAMDVKMSGGTPDFAPAQQSLENMSKKLQEMKTLSPGPMDPDVANAVLTKWQALLDNGVIPQMQLAQQGTLTAFAEHASTITPALSREFGASAERFNATAGERLDTTRVMVDGKTSIIRTLIITAVILGIALLFFTDRYLVSMMVKPLGRIRQQFQQIAQGDLSHPIEDFGRNCVGQLVPLLCAMQDSLREAVSTIRSGSDNIWRGATEISTGNNDLSSRTEEQAAALEETAASMEQLTATVKLNAENAREASQLADTATETAGKGSTLVSEVVETMDGIAASSKQIAEITSVINSIAFQTNILALNAAVEAARAGEQGRGFAVVAGEVRNLASRSAGAAKEIETLIGESSRRVDQGARLVKETGLTMEAILRGATEVTVIMKQIASASEEQNKGISQVSVAITQMDSVTQQNAALVEQVSAAAVALERQTEELQRSVQQFRLSANDVQYTASQTASSSADSKTSAAAKTDEWVSF</sequence>
<comment type="caution">
    <text evidence="14">The sequence shown here is derived from an EMBL/GenBank/DDBJ whole genome shotgun (WGS) entry which is preliminary data.</text>
</comment>
<feature type="region of interest" description="Disordered" evidence="12">
    <location>
        <begin position="524"/>
        <end position="546"/>
    </location>
</feature>
<proteinExistence type="inferred from homology"/>
<evidence type="ECO:0000256" key="4">
    <source>
        <dbReference type="ARBA" id="ARBA00022500"/>
    </source>
</evidence>
<feature type="compositionally biased region" description="Low complexity" evidence="12">
    <location>
        <begin position="524"/>
        <end position="538"/>
    </location>
</feature>
<keyword evidence="6 13" id="KW-0812">Transmembrane</keyword>
<keyword evidence="5" id="KW-0997">Cell inner membrane</keyword>
<dbReference type="SMART" id="SM00283">
    <property type="entry name" value="MA"/>
    <property type="match status" value="1"/>
</dbReference>
<dbReference type="InterPro" id="IPR003122">
    <property type="entry name" value="Tar_rcpt_lig-bd"/>
</dbReference>
<reference evidence="14" key="1">
    <citation type="submission" date="2022-01" db="EMBL/GenBank/DDBJ databases">
        <title>Genetic Characterization of Carbapenem-resistant Citrobacter spp. from China: a multicenter study.</title>
        <authorList>
            <person name="Ye L."/>
        </authorList>
    </citation>
    <scope>NUCLEOTIDE SEQUENCE</scope>
    <source>
        <strain evidence="14">IR5464</strain>
    </source>
</reference>
<name>A0AAJ1JUB6_9ENTR</name>
<keyword evidence="7 13" id="KW-1133">Transmembrane helix</keyword>
<evidence type="ECO:0000313" key="14">
    <source>
        <dbReference type="EMBL" id="MDE9622933.1"/>
    </source>
</evidence>
<protein>
    <submittedName>
        <fullName evidence="14">Methyl-accepting chemotaxis protein</fullName>
    </submittedName>
</protein>
<dbReference type="InterPro" id="IPR051310">
    <property type="entry name" value="MCP_chemotaxis"/>
</dbReference>
<dbReference type="InterPro" id="IPR003660">
    <property type="entry name" value="HAMP_dom"/>
</dbReference>
<evidence type="ECO:0000256" key="10">
    <source>
        <dbReference type="ARBA" id="ARBA00029447"/>
    </source>
</evidence>
<dbReference type="CDD" id="cd11386">
    <property type="entry name" value="MCP_signal"/>
    <property type="match status" value="1"/>
</dbReference>
<dbReference type="InterPro" id="IPR004091">
    <property type="entry name" value="Chemotax_Me-accpt_rcpt_Me-site"/>
</dbReference>
<keyword evidence="3" id="KW-0488">Methylation</keyword>
<feature type="coiled-coil region" evidence="11">
    <location>
        <begin position="487"/>
        <end position="514"/>
    </location>
</feature>
<keyword evidence="11" id="KW-0175">Coiled coil</keyword>
<accession>A0AAJ1JUB6</accession>
<dbReference type="GO" id="GO:0004888">
    <property type="term" value="F:transmembrane signaling receptor activity"/>
    <property type="evidence" value="ECO:0007669"/>
    <property type="project" value="InterPro"/>
</dbReference>
<dbReference type="FunFam" id="1.10.287.950:FF:000001">
    <property type="entry name" value="Methyl-accepting chemotaxis sensory transducer"/>
    <property type="match status" value="1"/>
</dbReference>
<dbReference type="SUPFAM" id="SSF58104">
    <property type="entry name" value="Methyl-accepting chemotaxis protein (MCP) signaling domain"/>
    <property type="match status" value="1"/>
</dbReference>
<dbReference type="PRINTS" id="PR00260">
    <property type="entry name" value="CHEMTRNSDUCR"/>
</dbReference>
<evidence type="ECO:0000256" key="12">
    <source>
        <dbReference type="SAM" id="MobiDB-lite"/>
    </source>
</evidence>
<comment type="subcellular location">
    <subcellularLocation>
        <location evidence="1">Cell inner membrane</location>
        <topology evidence="1">Multi-pass membrane protein</topology>
    </subcellularLocation>
</comment>
<evidence type="ECO:0000256" key="5">
    <source>
        <dbReference type="ARBA" id="ARBA00022519"/>
    </source>
</evidence>
<keyword evidence="8 13" id="KW-0472">Membrane</keyword>
<comment type="similarity">
    <text evidence="10">Belongs to the methyl-accepting chemotaxis (MCP) protein family.</text>
</comment>
<evidence type="ECO:0000256" key="13">
    <source>
        <dbReference type="SAM" id="Phobius"/>
    </source>
</evidence>
<keyword evidence="2" id="KW-1003">Cell membrane</keyword>
<gene>
    <name evidence="14" type="ORF">L2102_06285</name>
</gene>
<evidence type="ECO:0000256" key="6">
    <source>
        <dbReference type="ARBA" id="ARBA00022692"/>
    </source>
</evidence>
<keyword evidence="9" id="KW-0807">Transducer</keyword>
<dbReference type="Pfam" id="PF00015">
    <property type="entry name" value="MCPsignal"/>
    <property type="match status" value="1"/>
</dbReference>
<evidence type="ECO:0000256" key="7">
    <source>
        <dbReference type="ARBA" id="ARBA00022989"/>
    </source>
</evidence>
<evidence type="ECO:0000256" key="3">
    <source>
        <dbReference type="ARBA" id="ARBA00022481"/>
    </source>
</evidence>
<evidence type="ECO:0000256" key="1">
    <source>
        <dbReference type="ARBA" id="ARBA00004429"/>
    </source>
</evidence>
<dbReference type="EMBL" id="JAKIHV010000003">
    <property type="protein sequence ID" value="MDE9622933.1"/>
    <property type="molecule type" value="Genomic_DNA"/>
</dbReference>
<evidence type="ECO:0000256" key="9">
    <source>
        <dbReference type="ARBA" id="ARBA00023224"/>
    </source>
</evidence>
<feature type="transmembrane region" description="Helical" evidence="13">
    <location>
        <begin position="187"/>
        <end position="206"/>
    </location>
</feature>
<dbReference type="Pfam" id="PF00672">
    <property type="entry name" value="HAMP"/>
    <property type="match status" value="1"/>
</dbReference>
<dbReference type="PROSITE" id="PS00538">
    <property type="entry name" value="CHEMOTAXIS_TRANSDUC_1"/>
    <property type="match status" value="1"/>
</dbReference>
<dbReference type="GO" id="GO:0007165">
    <property type="term" value="P:signal transduction"/>
    <property type="evidence" value="ECO:0007669"/>
    <property type="project" value="UniProtKB-KW"/>
</dbReference>
<dbReference type="RefSeq" id="WP_063941825.1">
    <property type="nucleotide sequence ID" value="NZ_AP022389.1"/>
</dbReference>
<dbReference type="InterPro" id="IPR004089">
    <property type="entry name" value="MCPsignal_dom"/>
</dbReference>
<dbReference type="PROSITE" id="PS50885">
    <property type="entry name" value="HAMP"/>
    <property type="match status" value="1"/>
</dbReference>
<evidence type="ECO:0000256" key="8">
    <source>
        <dbReference type="ARBA" id="ARBA00023136"/>
    </source>
</evidence>
<dbReference type="PANTHER" id="PTHR43531">
    <property type="entry name" value="PROTEIN ICFG"/>
    <property type="match status" value="1"/>
</dbReference>
<keyword evidence="4" id="KW-0145">Chemotaxis</keyword>
<dbReference type="InterPro" id="IPR004090">
    <property type="entry name" value="Chemotax_Me-accpt_rcpt"/>
</dbReference>
<organism evidence="14 15">
    <name type="scientific">Citrobacter portucalensis</name>
    <dbReference type="NCBI Taxonomy" id="1639133"/>
    <lineage>
        <taxon>Bacteria</taxon>
        <taxon>Pseudomonadati</taxon>
        <taxon>Pseudomonadota</taxon>
        <taxon>Gammaproteobacteria</taxon>
        <taxon>Enterobacterales</taxon>
        <taxon>Enterobacteriaceae</taxon>
        <taxon>Citrobacter</taxon>
        <taxon>Citrobacter freundii complex</taxon>
    </lineage>
</organism>
<dbReference type="PANTHER" id="PTHR43531:SF14">
    <property type="entry name" value="METHYL-ACCEPTING CHEMOTAXIS PROTEIN I-RELATED"/>
    <property type="match status" value="1"/>
</dbReference>
<evidence type="ECO:0000313" key="15">
    <source>
        <dbReference type="Proteomes" id="UP001147046"/>
    </source>
</evidence>
<evidence type="ECO:0000256" key="2">
    <source>
        <dbReference type="ARBA" id="ARBA00022475"/>
    </source>
</evidence>
<dbReference type="Gene3D" id="1.10.287.950">
    <property type="entry name" value="Methyl-accepting chemotaxis protein"/>
    <property type="match status" value="1"/>
</dbReference>
<dbReference type="SMART" id="SM00304">
    <property type="entry name" value="HAMP"/>
    <property type="match status" value="1"/>
</dbReference>
<dbReference type="PROSITE" id="PS50111">
    <property type="entry name" value="CHEMOTAXIS_TRANSDUC_2"/>
    <property type="match status" value="1"/>
</dbReference>
<dbReference type="Pfam" id="PF02203">
    <property type="entry name" value="TarH"/>
    <property type="match status" value="1"/>
</dbReference>
<feature type="transmembrane region" description="Helical" evidence="13">
    <location>
        <begin position="12"/>
        <end position="32"/>
    </location>
</feature>
<dbReference type="Proteomes" id="UP001147046">
    <property type="component" value="Unassembled WGS sequence"/>
</dbReference>
<evidence type="ECO:0000256" key="11">
    <source>
        <dbReference type="SAM" id="Coils"/>
    </source>
</evidence>